<sequence length="197" mass="22783">MKTAGLILIMSIFASLKTLALPMDELKTGDILLLDMDCFSCELIEKQTNGPFSHSGIILKYGTKVYVAQSLGIVHHLPLAKFLRYTNKPVQVVRPKFINFTKRRALLESYQNDFLNMPFDHEYTWDDDKLYCSEFIYKLLKSVYAIENFAPKPMRYDVNEDGWRRYFGGNEPPHGQPGLSPNDFYRSSDFVEMGPLY</sequence>
<proteinExistence type="predicted"/>
<dbReference type="Gene3D" id="3.90.1720.10">
    <property type="entry name" value="endopeptidase domain like (from Nostoc punctiforme)"/>
    <property type="match status" value="1"/>
</dbReference>
<dbReference type="RefSeq" id="WP_115363349.1">
    <property type="nucleotide sequence ID" value="NZ_QDKL01000003.1"/>
</dbReference>
<dbReference type="Pfam" id="PF05708">
    <property type="entry name" value="Peptidase_C92"/>
    <property type="match status" value="1"/>
</dbReference>
<evidence type="ECO:0000313" key="2">
    <source>
        <dbReference type="EMBL" id="RZF20991.1"/>
    </source>
</evidence>
<dbReference type="EMBL" id="QDKL01000003">
    <property type="protein sequence ID" value="RZF20991.1"/>
    <property type="molecule type" value="Genomic_DNA"/>
</dbReference>
<dbReference type="InterPro" id="IPR038765">
    <property type="entry name" value="Papain-like_cys_pep_sf"/>
</dbReference>
<feature type="signal peptide" evidence="1">
    <location>
        <begin position="1"/>
        <end position="20"/>
    </location>
</feature>
<evidence type="ECO:0000256" key="1">
    <source>
        <dbReference type="SAM" id="SignalP"/>
    </source>
</evidence>
<name>A0ABY0IDF0_9BACT</name>
<dbReference type="Proteomes" id="UP000443582">
    <property type="component" value="Unassembled WGS sequence"/>
</dbReference>
<organism evidence="2 3">
    <name type="scientific">Halobacteriovorax vibrionivorans</name>
    <dbReference type="NCBI Taxonomy" id="2152716"/>
    <lineage>
        <taxon>Bacteria</taxon>
        <taxon>Pseudomonadati</taxon>
        <taxon>Bdellovibrionota</taxon>
        <taxon>Bacteriovoracia</taxon>
        <taxon>Bacteriovoracales</taxon>
        <taxon>Halobacteriovoraceae</taxon>
        <taxon>Halobacteriovorax</taxon>
    </lineage>
</organism>
<evidence type="ECO:0008006" key="4">
    <source>
        <dbReference type="Google" id="ProtNLM"/>
    </source>
</evidence>
<dbReference type="SUPFAM" id="SSF54001">
    <property type="entry name" value="Cysteine proteinases"/>
    <property type="match status" value="1"/>
</dbReference>
<feature type="chain" id="PRO_5047074741" description="Peptidoglycan peptidase" evidence="1">
    <location>
        <begin position="21"/>
        <end position="197"/>
    </location>
</feature>
<reference evidence="3" key="1">
    <citation type="journal article" date="2019" name="Int. J. Syst. Evol. Microbiol.">
        <title>Halobacteriovorax valvorus sp. nov., a novel prokaryotic predator isolated from coastal seawater of China.</title>
        <authorList>
            <person name="Chen M.-X."/>
        </authorList>
    </citation>
    <scope>NUCLEOTIDE SEQUENCE [LARGE SCALE GENOMIC DNA]</scope>
    <source>
        <strain evidence="3">BL9</strain>
    </source>
</reference>
<gene>
    <name evidence="2" type="ORF">DAY19_13485</name>
</gene>
<dbReference type="InterPro" id="IPR024453">
    <property type="entry name" value="Peptidase_C92"/>
</dbReference>
<protein>
    <recommendedName>
        <fullName evidence="4">Peptidoglycan peptidase</fullName>
    </recommendedName>
</protein>
<keyword evidence="1" id="KW-0732">Signal</keyword>
<comment type="caution">
    <text evidence="2">The sequence shown here is derived from an EMBL/GenBank/DDBJ whole genome shotgun (WGS) entry which is preliminary data.</text>
</comment>
<accession>A0ABY0IDF0</accession>
<keyword evidence="3" id="KW-1185">Reference proteome</keyword>
<evidence type="ECO:0000313" key="3">
    <source>
        <dbReference type="Proteomes" id="UP000443582"/>
    </source>
</evidence>